<evidence type="ECO:0000313" key="16">
    <source>
        <dbReference type="Proteomes" id="UP000182517"/>
    </source>
</evidence>
<evidence type="ECO:0000313" key="15">
    <source>
        <dbReference type="EMBL" id="APG28595.1"/>
    </source>
</evidence>
<dbReference type="PANTHER" id="PTHR30573:SF0">
    <property type="entry name" value="QUINOLINATE SYNTHASE, CHLOROPLASTIC"/>
    <property type="match status" value="1"/>
</dbReference>
<comment type="pathway">
    <text evidence="3 14">Cofactor biosynthesis; NAD(+) biosynthesis; quinolinate from iminoaspartate: step 1/1.</text>
</comment>
<dbReference type="KEGG" id="pef:A7E78_12525"/>
<keyword evidence="6 14" id="KW-0963">Cytoplasm</keyword>
<evidence type="ECO:0000256" key="4">
    <source>
        <dbReference type="ARBA" id="ARBA00012669"/>
    </source>
</evidence>
<feature type="binding site" evidence="14">
    <location>
        <position position="24"/>
    </location>
    <ligand>
        <name>iminosuccinate</name>
        <dbReference type="ChEBI" id="CHEBI:77875"/>
    </ligand>
</feature>
<dbReference type="GO" id="GO:0005829">
    <property type="term" value="C:cytosol"/>
    <property type="evidence" value="ECO:0007669"/>
    <property type="project" value="TreeGrafter"/>
</dbReference>
<feature type="binding site" evidence="14">
    <location>
        <begin position="112"/>
        <end position="114"/>
    </location>
    <ligand>
        <name>iminosuccinate</name>
        <dbReference type="ChEBI" id="CHEBI:77875"/>
    </ligand>
</feature>
<keyword evidence="10 14" id="KW-0408">Iron</keyword>
<evidence type="ECO:0000256" key="14">
    <source>
        <dbReference type="HAMAP-Rule" id="MF_00568"/>
    </source>
</evidence>
<evidence type="ECO:0000256" key="1">
    <source>
        <dbReference type="ARBA" id="ARBA00003791"/>
    </source>
</evidence>
<dbReference type="FunFam" id="3.40.50.10800:FF:000003">
    <property type="entry name" value="Quinolinate synthase A"/>
    <property type="match status" value="1"/>
</dbReference>
<dbReference type="GO" id="GO:0051539">
    <property type="term" value="F:4 iron, 4 sulfur cluster binding"/>
    <property type="evidence" value="ECO:0007669"/>
    <property type="project" value="UniProtKB-KW"/>
</dbReference>
<accession>A0A1L3GRR0</accession>
<comment type="cofactor">
    <cofactor evidence="14">
        <name>[4Fe-4S] cluster</name>
        <dbReference type="ChEBI" id="CHEBI:49883"/>
    </cofactor>
    <text evidence="14">Binds 1 [4Fe-4S] cluster per subunit.</text>
</comment>
<gene>
    <name evidence="14" type="primary">nadA</name>
    <name evidence="15" type="ORF">A7E78_12525</name>
</gene>
<organism evidence="15 16">
    <name type="scientific">Syntrophotalea acetylenivorans</name>
    <dbReference type="NCBI Taxonomy" id="1842532"/>
    <lineage>
        <taxon>Bacteria</taxon>
        <taxon>Pseudomonadati</taxon>
        <taxon>Thermodesulfobacteriota</taxon>
        <taxon>Desulfuromonadia</taxon>
        <taxon>Desulfuromonadales</taxon>
        <taxon>Syntrophotaleaceae</taxon>
        <taxon>Syntrophotalea</taxon>
    </lineage>
</organism>
<dbReference type="EC" id="2.5.1.72" evidence="4 14"/>
<dbReference type="NCBIfam" id="NF006879">
    <property type="entry name" value="PRK09375.1-4"/>
    <property type="match status" value="1"/>
</dbReference>
<comment type="catalytic activity">
    <reaction evidence="12">
        <text>iminosuccinate + dihydroxyacetone phosphate = quinolinate + phosphate + 2 H2O + H(+)</text>
        <dbReference type="Rhea" id="RHEA:25888"/>
        <dbReference type="ChEBI" id="CHEBI:15377"/>
        <dbReference type="ChEBI" id="CHEBI:15378"/>
        <dbReference type="ChEBI" id="CHEBI:29959"/>
        <dbReference type="ChEBI" id="CHEBI:43474"/>
        <dbReference type="ChEBI" id="CHEBI:57642"/>
        <dbReference type="ChEBI" id="CHEBI:77875"/>
        <dbReference type="EC" id="2.5.1.72"/>
    </reaction>
    <physiologicalReaction direction="left-to-right" evidence="12">
        <dbReference type="Rhea" id="RHEA:25889"/>
    </physiologicalReaction>
</comment>
<evidence type="ECO:0000256" key="11">
    <source>
        <dbReference type="ARBA" id="ARBA00023014"/>
    </source>
</evidence>
<dbReference type="AlphaFoldDB" id="A0A1L3GRR0"/>
<name>A0A1L3GRR0_9BACT</name>
<reference evidence="15 16" key="1">
    <citation type="journal article" date="2017" name="Genome Announc.">
        <title>Complete Genome Sequences of Two Acetylene-Fermenting Pelobacter acetylenicus Strains.</title>
        <authorList>
            <person name="Sutton J.M."/>
            <person name="Baesman S.M."/>
            <person name="Fierst J.L."/>
            <person name="Poret-Peterson A.T."/>
            <person name="Oremland R.S."/>
            <person name="Dunlap D.S."/>
            <person name="Akob D.M."/>
        </authorList>
    </citation>
    <scope>NUCLEOTIDE SEQUENCE [LARGE SCALE GENOMIC DNA]</scope>
    <source>
        <strain evidence="15 16">SFB93</strain>
    </source>
</reference>
<keyword evidence="11 14" id="KW-0411">Iron-sulfur</keyword>
<feature type="binding site" evidence="14">
    <location>
        <position position="41"/>
    </location>
    <ligand>
        <name>iminosuccinate</name>
        <dbReference type="ChEBI" id="CHEBI:77875"/>
    </ligand>
</feature>
<dbReference type="InterPro" id="IPR036094">
    <property type="entry name" value="NadA_sf"/>
</dbReference>
<feature type="binding site" evidence="14">
    <location>
        <position position="86"/>
    </location>
    <ligand>
        <name>[4Fe-4S] cluster</name>
        <dbReference type="ChEBI" id="CHEBI:49883"/>
    </ligand>
</feature>
<dbReference type="GO" id="GO:0008987">
    <property type="term" value="F:quinolinate synthetase A activity"/>
    <property type="evidence" value="ECO:0007669"/>
    <property type="project" value="UniProtKB-UniRule"/>
</dbReference>
<feature type="binding site" evidence="14">
    <location>
        <position position="129"/>
    </location>
    <ligand>
        <name>iminosuccinate</name>
        <dbReference type="ChEBI" id="CHEBI:77875"/>
    </ligand>
</feature>
<dbReference type="STRING" id="1842532.A7E78_12525"/>
<dbReference type="InterPro" id="IPR003473">
    <property type="entry name" value="NadA"/>
</dbReference>
<dbReference type="RefSeq" id="WP_072284621.1">
    <property type="nucleotide sequence ID" value="NZ_CP015519.1"/>
</dbReference>
<feature type="binding site" evidence="14">
    <location>
        <begin position="198"/>
        <end position="200"/>
    </location>
    <ligand>
        <name>iminosuccinate</name>
        <dbReference type="ChEBI" id="CHEBI:77875"/>
    </ligand>
</feature>
<dbReference type="Gene3D" id="3.40.50.10800">
    <property type="entry name" value="NadA-like"/>
    <property type="match status" value="3"/>
</dbReference>
<keyword evidence="7 14" id="KW-0662">Pyridine nucleotide biosynthesis</keyword>
<dbReference type="GO" id="GO:0046872">
    <property type="term" value="F:metal ion binding"/>
    <property type="evidence" value="ECO:0007669"/>
    <property type="project" value="UniProtKB-KW"/>
</dbReference>
<evidence type="ECO:0000256" key="9">
    <source>
        <dbReference type="ARBA" id="ARBA00022723"/>
    </source>
</evidence>
<feature type="binding site" evidence="14">
    <location>
        <position position="215"/>
    </location>
    <ligand>
        <name>iminosuccinate</name>
        <dbReference type="ChEBI" id="CHEBI:77875"/>
    </ligand>
</feature>
<dbReference type="NCBIfam" id="TIGR00550">
    <property type="entry name" value="nadA"/>
    <property type="match status" value="1"/>
</dbReference>
<evidence type="ECO:0000256" key="6">
    <source>
        <dbReference type="ARBA" id="ARBA00022490"/>
    </source>
</evidence>
<dbReference type="NCBIfam" id="NF006878">
    <property type="entry name" value="PRK09375.1-2"/>
    <property type="match status" value="1"/>
</dbReference>
<dbReference type="OrthoDB" id="9801204at2"/>
<dbReference type="HAMAP" id="MF_00568">
    <property type="entry name" value="NadA_type2"/>
    <property type="match status" value="1"/>
</dbReference>
<feature type="binding site" evidence="14">
    <location>
        <position position="172"/>
    </location>
    <ligand>
        <name>[4Fe-4S] cluster</name>
        <dbReference type="ChEBI" id="CHEBI:49883"/>
    </ligand>
</feature>
<evidence type="ECO:0000256" key="7">
    <source>
        <dbReference type="ARBA" id="ARBA00022642"/>
    </source>
</evidence>
<comment type="subcellular location">
    <subcellularLocation>
        <location evidence="2 14">Cytoplasm</location>
    </subcellularLocation>
</comment>
<evidence type="ECO:0000256" key="5">
    <source>
        <dbReference type="ARBA" id="ARBA00022485"/>
    </source>
</evidence>
<dbReference type="EMBL" id="CP015519">
    <property type="protein sequence ID" value="APG28595.1"/>
    <property type="molecule type" value="Genomic_DNA"/>
</dbReference>
<evidence type="ECO:0000256" key="2">
    <source>
        <dbReference type="ARBA" id="ARBA00004496"/>
    </source>
</evidence>
<dbReference type="SUPFAM" id="SSF142754">
    <property type="entry name" value="NadA-like"/>
    <property type="match status" value="1"/>
</dbReference>
<comment type="function">
    <text evidence="1 14">Catalyzes the condensation of iminoaspartate with dihydroxyacetone phosphate to form quinolinate.</text>
</comment>
<dbReference type="UniPathway" id="UPA00253">
    <property type="reaction ID" value="UER00327"/>
</dbReference>
<dbReference type="GO" id="GO:0034628">
    <property type="term" value="P:'de novo' NAD+ biosynthetic process from L-aspartate"/>
    <property type="evidence" value="ECO:0007669"/>
    <property type="project" value="TreeGrafter"/>
</dbReference>
<evidence type="ECO:0000256" key="8">
    <source>
        <dbReference type="ARBA" id="ARBA00022679"/>
    </source>
</evidence>
<proteinExistence type="inferred from homology"/>
<dbReference type="Pfam" id="PF02445">
    <property type="entry name" value="NadA"/>
    <property type="match status" value="1"/>
</dbReference>
<comment type="similarity">
    <text evidence="14">Belongs to the quinolinate synthase family. Type 2 subfamily.</text>
</comment>
<keyword evidence="8 14" id="KW-0808">Transferase</keyword>
<evidence type="ECO:0000256" key="3">
    <source>
        <dbReference type="ARBA" id="ARBA00005065"/>
    </source>
</evidence>
<keyword evidence="16" id="KW-1185">Reference proteome</keyword>
<evidence type="ECO:0000256" key="13">
    <source>
        <dbReference type="ARBA" id="ARBA00073059"/>
    </source>
</evidence>
<evidence type="ECO:0000256" key="10">
    <source>
        <dbReference type="ARBA" id="ARBA00023004"/>
    </source>
</evidence>
<dbReference type="InterPro" id="IPR023066">
    <property type="entry name" value="Quinolinate_synth_type2"/>
</dbReference>
<keyword evidence="5 14" id="KW-0004">4Fe-4S</keyword>
<keyword evidence="9 14" id="KW-0479">Metal-binding</keyword>
<sequence length="305" mass="33925">MNQETLKQEIRQLAAERNALILAHNYQRDEIQEIADITGDSLGLSMEAARTDKDVIVFCGVHFMAESAAILAPDKTVLLPRADAGCPMADMITAEGLRKMKQRFPDATVVSYVNSTAATKAETDICCTSANAVKVVKSLDAKEIIFAPDRNLGRYVASFVPEKTFHLWQGFCPSHENLLVEDVKKAKAEHPDAPFIAHPECSPEVLELADHICSTSGMYEYVNTFPSKKFIIGTEMGILYRMRKENPDKEFILASEALICPNMKLISLEDLHASLKTLTPVITVPEEIRTRAKTSLDRMLDVPRD</sequence>
<dbReference type="PANTHER" id="PTHR30573">
    <property type="entry name" value="QUINOLINATE SYNTHETASE A"/>
    <property type="match status" value="1"/>
</dbReference>
<feature type="binding site" evidence="14">
    <location>
        <position position="260"/>
    </location>
    <ligand>
        <name>[4Fe-4S] cluster</name>
        <dbReference type="ChEBI" id="CHEBI:49883"/>
    </ligand>
</feature>
<evidence type="ECO:0000256" key="12">
    <source>
        <dbReference type="ARBA" id="ARBA00050125"/>
    </source>
</evidence>
<dbReference type="Proteomes" id="UP000182517">
    <property type="component" value="Chromosome"/>
</dbReference>
<dbReference type="FunFam" id="3.40.50.10800:FF:000001">
    <property type="entry name" value="Quinolinate synthase A"/>
    <property type="match status" value="1"/>
</dbReference>
<protein>
    <recommendedName>
        <fullName evidence="13 14">Quinolinate synthase</fullName>
        <ecNumber evidence="4 14">2.5.1.72</ecNumber>
    </recommendedName>
</protein>